<feature type="region of interest" description="Disordered" evidence="4">
    <location>
        <begin position="300"/>
        <end position="347"/>
    </location>
</feature>
<dbReference type="Gene3D" id="3.80.10.10">
    <property type="entry name" value="Ribonuclease Inhibitor"/>
    <property type="match status" value="1"/>
</dbReference>
<feature type="compositionally biased region" description="Low complexity" evidence="4">
    <location>
        <begin position="195"/>
        <end position="218"/>
    </location>
</feature>
<feature type="compositionally biased region" description="Polar residues" evidence="4">
    <location>
        <begin position="227"/>
        <end position="238"/>
    </location>
</feature>
<keyword evidence="6" id="KW-1185">Reference proteome</keyword>
<keyword evidence="3" id="KW-0677">Repeat</keyword>
<dbReference type="PANTHER" id="PTHR24113:SF12">
    <property type="entry name" value="RAN GTPASE-ACTIVATING PROTEIN 1"/>
    <property type="match status" value="1"/>
</dbReference>
<dbReference type="SUPFAM" id="SSF52047">
    <property type="entry name" value="RNI-like"/>
    <property type="match status" value="1"/>
</dbReference>
<dbReference type="SMART" id="SM00368">
    <property type="entry name" value="LRR_RI"/>
    <property type="match status" value="3"/>
</dbReference>
<dbReference type="Proteomes" id="UP000696485">
    <property type="component" value="Unassembled WGS sequence"/>
</dbReference>
<keyword evidence="1" id="KW-0343">GTPase activation</keyword>
<dbReference type="GO" id="GO:0048471">
    <property type="term" value="C:perinuclear region of cytoplasm"/>
    <property type="evidence" value="ECO:0007669"/>
    <property type="project" value="TreeGrafter"/>
</dbReference>
<comment type="caution">
    <text evidence="5">The sequence shown here is derived from an EMBL/GenBank/DDBJ whole genome shotgun (WGS) entry which is preliminary data.</text>
</comment>
<keyword evidence="2" id="KW-0433">Leucine-rich repeat</keyword>
<gene>
    <name evidence="5" type="ORF">BG006_002305</name>
</gene>
<dbReference type="EMBL" id="JAAAUY010000152">
    <property type="protein sequence ID" value="KAF9334357.1"/>
    <property type="molecule type" value="Genomic_DNA"/>
</dbReference>
<feature type="region of interest" description="Disordered" evidence="4">
    <location>
        <begin position="1"/>
        <end position="32"/>
    </location>
</feature>
<dbReference type="GO" id="GO:0005096">
    <property type="term" value="F:GTPase activator activity"/>
    <property type="evidence" value="ECO:0007669"/>
    <property type="project" value="UniProtKB-KW"/>
</dbReference>
<dbReference type="InterPro" id="IPR032675">
    <property type="entry name" value="LRR_dom_sf"/>
</dbReference>
<protein>
    <submittedName>
        <fullName evidence="5">Uncharacterized protein</fullName>
    </submittedName>
</protein>
<dbReference type="GO" id="GO:0005634">
    <property type="term" value="C:nucleus"/>
    <property type="evidence" value="ECO:0007669"/>
    <property type="project" value="TreeGrafter"/>
</dbReference>
<feature type="region of interest" description="Disordered" evidence="4">
    <location>
        <begin position="53"/>
        <end position="83"/>
    </location>
</feature>
<organism evidence="5 6">
    <name type="scientific">Podila minutissima</name>
    <dbReference type="NCBI Taxonomy" id="64525"/>
    <lineage>
        <taxon>Eukaryota</taxon>
        <taxon>Fungi</taxon>
        <taxon>Fungi incertae sedis</taxon>
        <taxon>Mucoromycota</taxon>
        <taxon>Mortierellomycotina</taxon>
        <taxon>Mortierellomycetes</taxon>
        <taxon>Mortierellales</taxon>
        <taxon>Mortierellaceae</taxon>
        <taxon>Podila</taxon>
    </lineage>
</organism>
<feature type="compositionally biased region" description="Basic and acidic residues" evidence="4">
    <location>
        <begin position="62"/>
        <end position="71"/>
    </location>
</feature>
<feature type="region of interest" description="Disordered" evidence="4">
    <location>
        <begin position="103"/>
        <end position="122"/>
    </location>
</feature>
<dbReference type="AlphaFoldDB" id="A0A9P5SPB1"/>
<name>A0A9P5SPB1_9FUNG</name>
<dbReference type="InterPro" id="IPR027038">
    <property type="entry name" value="RanGap"/>
</dbReference>
<feature type="compositionally biased region" description="Polar residues" evidence="4">
    <location>
        <begin position="319"/>
        <end position="339"/>
    </location>
</feature>
<proteinExistence type="predicted"/>
<evidence type="ECO:0000256" key="1">
    <source>
        <dbReference type="ARBA" id="ARBA00022468"/>
    </source>
</evidence>
<evidence type="ECO:0000313" key="6">
    <source>
        <dbReference type="Proteomes" id="UP000696485"/>
    </source>
</evidence>
<evidence type="ECO:0000256" key="2">
    <source>
        <dbReference type="ARBA" id="ARBA00022614"/>
    </source>
</evidence>
<dbReference type="PANTHER" id="PTHR24113">
    <property type="entry name" value="RAN GTPASE-ACTIVATING PROTEIN 1"/>
    <property type="match status" value="1"/>
</dbReference>
<dbReference type="Pfam" id="PF13516">
    <property type="entry name" value="LRR_6"/>
    <property type="match status" value="3"/>
</dbReference>
<evidence type="ECO:0000256" key="4">
    <source>
        <dbReference type="SAM" id="MobiDB-lite"/>
    </source>
</evidence>
<accession>A0A9P5SPB1</accession>
<evidence type="ECO:0000256" key="3">
    <source>
        <dbReference type="ARBA" id="ARBA00022737"/>
    </source>
</evidence>
<evidence type="ECO:0000313" key="5">
    <source>
        <dbReference type="EMBL" id="KAF9334357.1"/>
    </source>
</evidence>
<dbReference type="GO" id="GO:0006913">
    <property type="term" value="P:nucleocytoplasmic transport"/>
    <property type="evidence" value="ECO:0007669"/>
    <property type="project" value="TreeGrafter"/>
</dbReference>
<dbReference type="GO" id="GO:0031267">
    <property type="term" value="F:small GTPase binding"/>
    <property type="evidence" value="ECO:0007669"/>
    <property type="project" value="TreeGrafter"/>
</dbReference>
<feature type="region of interest" description="Disordered" evidence="4">
    <location>
        <begin position="166"/>
        <end position="238"/>
    </location>
</feature>
<dbReference type="GO" id="GO:0005829">
    <property type="term" value="C:cytosol"/>
    <property type="evidence" value="ECO:0007669"/>
    <property type="project" value="TreeGrafter"/>
</dbReference>
<sequence>MSNYHRGPVHYSSPVDIHEPQRPPRKQRTLGTLGNLPEADFVSFGSSLNNVLPGGRNSPHVKQPEIKKYDSDGDASPIDPTVPRVYDHDKVVKGLDSYSSSTAYQDYPFRQDDPDEDDLKNIIYHPPDIDLLHQQHQLLLQQQLQIQQQQKQLYQQQQQFQQQQQQYHQQQQQQPAHHGQHYFSAPVPTDPKAHQYQQYQYPSSYSQPVSAPVSVSAPQLPPLPHQASHSPPTIYSPNLSSSFGSQIYQAHPTYAASHASTSPPSASSIYPQSHRYSIQGSQNGLPSPSLHHAQSTYSLSTSLNQSVGAPNHSRRDSDGSTMSSLQRQLGSVQLSSPRVDTTGLDPKTSETLLSLPFEDIPRIYVLAPLINAPAATGTSIGPFRLVSVCEALCMRDKKEGFIHISSHVGYSVLSNVEQLVQDHGTIFQHLASNSMLLAAGFKADMAKPMLRLAERVLKVAKPNSKLPGVADSLTDTGVEPSSLLIEKAMIEFVHMEKLAKLMREVTGASSQVVDWTGGLQKVSMPGTGRGMWCCQRCYSQFRSGNPPMDEGQPTLDDLVGYPEKSGVKSEASLDNPTAVEVYTHMIKSQSRVKQVVVHLSPTHFELPENRVATVFQANQNLFRNLAKSLAEAQLTMIEINGNQIRESSELMDKDNIYLHLRQVFACVSLTFVKLTGLPFLFREKLPGYLRMAKYLLLDGVLLDNDKAVTNMKKLIVENADMEHLVLTNNHLTGSGLKVICSSPKSLRRLTRLDLSHNRIDAEGIKDLAANVLPMSLDLRSLNFSDNPNLGYLGCQALMNALWPAPSYKPMEKHLTSLNLANTGFTDEAATHIARAIEKSEGTLAAFNLNGHRLSKPALVGLLTGLTKNTHMSAVRRISICPQPDPRDPPGFLNYEFMQMLTNNMMLTHVNLSKFSLAQIAQVVGSSKVLVSLNVDDAICVSSEPNYERYLLSSFGALCQGLSTNTTLTELRIKSEWSIWTLVFPQRIPDDTSAWESAASWMTMMETSLLPNTTLRSFLLRGVTNFEEELVSRVGGASSLHGSASGRSIDSTRPVSERKLVESSQRIRGLLERNQLMYYGEKLGIENHLQNMFSYTKSFLS</sequence>
<reference evidence="5" key="1">
    <citation type="journal article" date="2020" name="Fungal Divers.">
        <title>Resolving the Mortierellaceae phylogeny through synthesis of multi-gene phylogenetics and phylogenomics.</title>
        <authorList>
            <person name="Vandepol N."/>
            <person name="Liber J."/>
            <person name="Desiro A."/>
            <person name="Na H."/>
            <person name="Kennedy M."/>
            <person name="Barry K."/>
            <person name="Grigoriev I.V."/>
            <person name="Miller A.N."/>
            <person name="O'Donnell K."/>
            <person name="Stajich J.E."/>
            <person name="Bonito G."/>
        </authorList>
    </citation>
    <scope>NUCLEOTIDE SEQUENCE</scope>
    <source>
        <strain evidence="5">NVP1</strain>
    </source>
</reference>
<dbReference type="InterPro" id="IPR001611">
    <property type="entry name" value="Leu-rich_rpt"/>
</dbReference>